<name>H6X4E1_9CAUD</name>
<dbReference type="OrthoDB" id="25511at10239"/>
<dbReference type="Proteomes" id="UP000007524">
    <property type="component" value="Segment"/>
</dbReference>
<dbReference type="KEGG" id="vg:14012922"/>
<sequence length="89" mass="9989">MKGISTLIDKNTHVRRSMIAVSLAKVVASGYLVFVVDGKLQERSIAFSTKENCRYIVYKKEAYKIDLPAKPISGGYNVESLYERPPYTA</sequence>
<evidence type="ECO:0000313" key="2">
    <source>
        <dbReference type="Proteomes" id="UP000007524"/>
    </source>
</evidence>
<proteinExistence type="predicted"/>
<dbReference type="GeneID" id="14012922"/>
<evidence type="ECO:0000313" key="1">
    <source>
        <dbReference type="EMBL" id="AFA44607.1"/>
    </source>
</evidence>
<gene>
    <name evidence="1" type="ORF">RaK2_00334</name>
</gene>
<dbReference type="RefSeq" id="YP_007007489.1">
    <property type="nucleotide sequence ID" value="NC_019526.1"/>
</dbReference>
<reference evidence="1 2" key="1">
    <citation type="journal article" date="2012" name="J. Virol.">
        <title>Genome of Klebsiella sp.-Infecting Bacteriophage vB_KleM_RaK2.</title>
        <authorList>
            <person name="Simoliunas E."/>
            <person name="Kaliniene L."/>
            <person name="Truncaite L."/>
            <person name="Klausa V."/>
            <person name="Zajanckauskaite A."/>
            <person name="Meskys R."/>
        </authorList>
    </citation>
    <scope>NUCLEOTIDE SEQUENCE [LARGE SCALE GENOMIC DNA]</scope>
</reference>
<accession>H6X4E1</accession>
<keyword evidence="2" id="KW-1185">Reference proteome</keyword>
<dbReference type="EMBL" id="JQ513383">
    <property type="protein sequence ID" value="AFA44607.1"/>
    <property type="molecule type" value="Genomic_DNA"/>
</dbReference>
<protein>
    <submittedName>
        <fullName evidence="1">Uncharacterized protein</fullName>
    </submittedName>
</protein>
<organism evidence="1 2">
    <name type="scientific">Klebsiella phage vB_KleM_RaK2</name>
    <dbReference type="NCBI Taxonomy" id="1147094"/>
    <lineage>
        <taxon>Viruses</taxon>
        <taxon>Duplodnaviria</taxon>
        <taxon>Heunggongvirae</taxon>
        <taxon>Uroviricota</taxon>
        <taxon>Caudoviricetes</taxon>
        <taxon>Alcyoneusvirus</taxon>
        <taxon>Alcyoneusvirus RaK2</taxon>
    </lineage>
</organism>